<proteinExistence type="predicted"/>
<organism evidence="2 3">
    <name type="scientific">Catenaria anguillulae PL171</name>
    <dbReference type="NCBI Taxonomy" id="765915"/>
    <lineage>
        <taxon>Eukaryota</taxon>
        <taxon>Fungi</taxon>
        <taxon>Fungi incertae sedis</taxon>
        <taxon>Blastocladiomycota</taxon>
        <taxon>Blastocladiomycetes</taxon>
        <taxon>Blastocladiales</taxon>
        <taxon>Catenariaceae</taxon>
        <taxon>Catenaria</taxon>
    </lineage>
</organism>
<evidence type="ECO:0000313" key="3">
    <source>
        <dbReference type="Proteomes" id="UP000193411"/>
    </source>
</evidence>
<keyword evidence="3" id="KW-1185">Reference proteome</keyword>
<evidence type="ECO:0000313" key="2">
    <source>
        <dbReference type="EMBL" id="ORZ31511.1"/>
    </source>
</evidence>
<dbReference type="EMBL" id="MCFL01000059">
    <property type="protein sequence ID" value="ORZ31511.1"/>
    <property type="molecule type" value="Genomic_DNA"/>
</dbReference>
<feature type="region of interest" description="Disordered" evidence="1">
    <location>
        <begin position="79"/>
        <end position="100"/>
    </location>
</feature>
<name>A0A1Y2HC54_9FUNG</name>
<evidence type="ECO:0000256" key="1">
    <source>
        <dbReference type="SAM" id="MobiDB-lite"/>
    </source>
</evidence>
<accession>A0A1Y2HC54</accession>
<dbReference type="Proteomes" id="UP000193411">
    <property type="component" value="Unassembled WGS sequence"/>
</dbReference>
<protein>
    <submittedName>
        <fullName evidence="2">Uncharacterized protein</fullName>
    </submittedName>
</protein>
<sequence>MQALASPVAIPVPPTPDMPAYPSPVALMRTYSSGYIDTASIPTNVSLYHAPPPPPMPSHQPHFVSAILPPPIDPSFVSIHHPPTAYSQAPRNRQTHPCAG</sequence>
<gene>
    <name evidence="2" type="ORF">BCR44DRAFT_1265890</name>
</gene>
<reference evidence="2 3" key="1">
    <citation type="submission" date="2016-07" db="EMBL/GenBank/DDBJ databases">
        <title>Pervasive Adenine N6-methylation of Active Genes in Fungi.</title>
        <authorList>
            <consortium name="DOE Joint Genome Institute"/>
            <person name="Mondo S.J."/>
            <person name="Dannebaum R.O."/>
            <person name="Kuo R.C."/>
            <person name="Labutti K."/>
            <person name="Haridas S."/>
            <person name="Kuo A."/>
            <person name="Salamov A."/>
            <person name="Ahrendt S.R."/>
            <person name="Lipzen A."/>
            <person name="Sullivan W."/>
            <person name="Andreopoulos W.B."/>
            <person name="Clum A."/>
            <person name="Lindquist E."/>
            <person name="Daum C."/>
            <person name="Ramamoorthy G.K."/>
            <person name="Gryganskyi A."/>
            <person name="Culley D."/>
            <person name="Magnuson J.K."/>
            <person name="James T.Y."/>
            <person name="O'Malley M.A."/>
            <person name="Stajich J.E."/>
            <person name="Spatafora J.W."/>
            <person name="Visel A."/>
            <person name="Grigoriev I.V."/>
        </authorList>
    </citation>
    <scope>NUCLEOTIDE SEQUENCE [LARGE SCALE GENOMIC DNA]</scope>
    <source>
        <strain evidence="2 3">PL171</strain>
    </source>
</reference>
<dbReference type="AlphaFoldDB" id="A0A1Y2HC54"/>
<comment type="caution">
    <text evidence="2">The sequence shown here is derived from an EMBL/GenBank/DDBJ whole genome shotgun (WGS) entry which is preliminary data.</text>
</comment>